<dbReference type="InterPro" id="IPR001932">
    <property type="entry name" value="PPM-type_phosphatase-like_dom"/>
</dbReference>
<dbReference type="EMBL" id="JAHRHJ020003130">
    <property type="protein sequence ID" value="KAH9292471.1"/>
    <property type="molecule type" value="Genomic_DNA"/>
</dbReference>
<feature type="non-terminal residue" evidence="3">
    <location>
        <position position="1"/>
    </location>
</feature>
<dbReference type="InterPro" id="IPR015655">
    <property type="entry name" value="PP2C"/>
</dbReference>
<gene>
    <name evidence="3" type="ORF">KI387_042341</name>
</gene>
<comment type="caution">
    <text evidence="3">The sequence shown here is derived from an EMBL/GenBank/DDBJ whole genome shotgun (WGS) entry which is preliminary data.</text>
</comment>
<dbReference type="PROSITE" id="PS51746">
    <property type="entry name" value="PPM_2"/>
    <property type="match status" value="1"/>
</dbReference>
<dbReference type="Proteomes" id="UP000824469">
    <property type="component" value="Unassembled WGS sequence"/>
</dbReference>
<proteinExistence type="predicted"/>
<evidence type="ECO:0000256" key="1">
    <source>
        <dbReference type="SAM" id="MobiDB-lite"/>
    </source>
</evidence>
<accession>A0AA38C4S6</accession>
<dbReference type="InterPro" id="IPR036457">
    <property type="entry name" value="PPM-type-like_dom_sf"/>
</dbReference>
<organism evidence="3 4">
    <name type="scientific">Taxus chinensis</name>
    <name type="common">Chinese yew</name>
    <name type="synonym">Taxus wallichiana var. chinensis</name>
    <dbReference type="NCBI Taxonomy" id="29808"/>
    <lineage>
        <taxon>Eukaryota</taxon>
        <taxon>Viridiplantae</taxon>
        <taxon>Streptophyta</taxon>
        <taxon>Embryophyta</taxon>
        <taxon>Tracheophyta</taxon>
        <taxon>Spermatophyta</taxon>
        <taxon>Pinopsida</taxon>
        <taxon>Pinidae</taxon>
        <taxon>Conifers II</taxon>
        <taxon>Cupressales</taxon>
        <taxon>Taxaceae</taxon>
        <taxon>Taxus</taxon>
    </lineage>
</organism>
<protein>
    <recommendedName>
        <fullName evidence="2">PPM-type phosphatase domain-containing protein</fullName>
    </recommendedName>
</protein>
<dbReference type="Pfam" id="PF00481">
    <property type="entry name" value="PP2C"/>
    <property type="match status" value="2"/>
</dbReference>
<evidence type="ECO:0000259" key="2">
    <source>
        <dbReference type="PROSITE" id="PS51746"/>
    </source>
</evidence>
<feature type="region of interest" description="Disordered" evidence="1">
    <location>
        <begin position="86"/>
        <end position="130"/>
    </location>
</feature>
<feature type="region of interest" description="Disordered" evidence="1">
    <location>
        <begin position="299"/>
        <end position="343"/>
    </location>
</feature>
<feature type="domain" description="PPM-type phosphatase" evidence="2">
    <location>
        <begin position="1"/>
        <end position="311"/>
    </location>
</feature>
<reference evidence="3 4" key="1">
    <citation type="journal article" date="2021" name="Nat. Plants">
        <title>The Taxus genome provides insights into paclitaxel biosynthesis.</title>
        <authorList>
            <person name="Xiong X."/>
            <person name="Gou J."/>
            <person name="Liao Q."/>
            <person name="Li Y."/>
            <person name="Zhou Q."/>
            <person name="Bi G."/>
            <person name="Li C."/>
            <person name="Du R."/>
            <person name="Wang X."/>
            <person name="Sun T."/>
            <person name="Guo L."/>
            <person name="Liang H."/>
            <person name="Lu P."/>
            <person name="Wu Y."/>
            <person name="Zhang Z."/>
            <person name="Ro D.K."/>
            <person name="Shang Y."/>
            <person name="Huang S."/>
            <person name="Yan J."/>
        </authorList>
    </citation>
    <scope>NUCLEOTIDE SEQUENCE [LARGE SCALE GENOMIC DNA]</scope>
    <source>
        <strain evidence="3">Ta-2019</strain>
    </source>
</reference>
<keyword evidence="4" id="KW-1185">Reference proteome</keyword>
<dbReference type="Gene3D" id="3.60.40.10">
    <property type="entry name" value="PPM-type phosphatase domain"/>
    <property type="match status" value="2"/>
</dbReference>
<dbReference type="GO" id="GO:0004722">
    <property type="term" value="F:protein serine/threonine phosphatase activity"/>
    <property type="evidence" value="ECO:0007669"/>
    <property type="project" value="InterPro"/>
</dbReference>
<evidence type="ECO:0000313" key="4">
    <source>
        <dbReference type="Proteomes" id="UP000824469"/>
    </source>
</evidence>
<dbReference type="PANTHER" id="PTHR47992">
    <property type="entry name" value="PROTEIN PHOSPHATASE"/>
    <property type="match status" value="1"/>
</dbReference>
<dbReference type="SUPFAM" id="SSF81606">
    <property type="entry name" value="PP2C-like"/>
    <property type="match status" value="2"/>
</dbReference>
<name>A0AA38C4S6_TAXCH</name>
<evidence type="ECO:0000313" key="3">
    <source>
        <dbReference type="EMBL" id="KAH9292471.1"/>
    </source>
</evidence>
<dbReference type="AlphaFoldDB" id="A0AA38C4S6"/>
<dbReference type="CDD" id="cd00143">
    <property type="entry name" value="PP2Cc"/>
    <property type="match status" value="1"/>
</dbReference>
<sequence>ALGDRFLKRYVISEPEVTCVTDRTHEDECLILASDGLWDVLSNVSACEVARKCLAGYRPHCSKGISKYNPIGSTSALLTKLALGWRGGDKSSSPLSEASRKTEESNEEPFSKTSDQESESPTESHEQASPITVENLASGINVRDSILQNVVSQTEPSKQDPVVQLESQYSIVKTAPSYASVGFVPQISHYPSYEPALTSPHDVSRQPSIVMQQMALGDRFLKRYVISEPEVTCVDRTHEDECLILASDGLWDVLSNVSACEVARKCLAGYRPHCSKGISKYNPIGSASALLTKLALGWRGGDKSSSPLSEASRKTEESNEEPFSKTSDQDSESPTESHEQASPITVENLASGINVRDSIFLQNAVSQTEPSKQDPVVQLESQYSIVKTAPSYASVGFVPQISHYPSYEPALTSPHDVSRQPSIVMQQMYDHKWLELHPVPCLSHISKCS</sequence>